<feature type="non-terminal residue" evidence="4">
    <location>
        <position position="533"/>
    </location>
</feature>
<comment type="caution">
    <text evidence="4">The sequence shown here is derived from an EMBL/GenBank/DDBJ whole genome shotgun (WGS) entry which is preliminary data.</text>
</comment>
<evidence type="ECO:0000256" key="1">
    <source>
        <dbReference type="ARBA" id="ARBA00007503"/>
    </source>
</evidence>
<dbReference type="Proteomes" id="UP000235965">
    <property type="component" value="Unassembled WGS sequence"/>
</dbReference>
<keyword evidence="5" id="KW-1185">Reference proteome</keyword>
<dbReference type="PANTHER" id="PTHR12854">
    <property type="entry name" value="ATAXIN 2-RELATED"/>
    <property type="match status" value="1"/>
</dbReference>
<feature type="compositionally biased region" description="Pro residues" evidence="2">
    <location>
        <begin position="369"/>
        <end position="380"/>
    </location>
</feature>
<feature type="compositionally biased region" description="Low complexity" evidence="2">
    <location>
        <begin position="246"/>
        <end position="259"/>
    </location>
</feature>
<dbReference type="PANTHER" id="PTHR12854:SF7">
    <property type="entry name" value="ATAXIN-2 HOMOLOG"/>
    <property type="match status" value="1"/>
</dbReference>
<dbReference type="Pfam" id="PF14438">
    <property type="entry name" value="SM-ATX"/>
    <property type="match status" value="1"/>
</dbReference>
<feature type="compositionally biased region" description="Low complexity" evidence="2">
    <location>
        <begin position="285"/>
        <end position="306"/>
    </location>
</feature>
<evidence type="ECO:0000313" key="5">
    <source>
        <dbReference type="Proteomes" id="UP000235965"/>
    </source>
</evidence>
<dbReference type="InterPro" id="IPR009604">
    <property type="entry name" value="LsmAD_domain"/>
</dbReference>
<feature type="region of interest" description="Disordered" evidence="2">
    <location>
        <begin position="246"/>
        <end position="468"/>
    </location>
</feature>
<evidence type="ECO:0000313" key="4">
    <source>
        <dbReference type="EMBL" id="PNF22356.1"/>
    </source>
</evidence>
<feature type="region of interest" description="Disordered" evidence="2">
    <location>
        <begin position="503"/>
        <end position="533"/>
    </location>
</feature>
<reference evidence="4 5" key="1">
    <citation type="submission" date="2017-12" db="EMBL/GenBank/DDBJ databases">
        <title>Hemimetabolous genomes reveal molecular basis of termite eusociality.</title>
        <authorList>
            <person name="Harrison M.C."/>
            <person name="Jongepier E."/>
            <person name="Robertson H.M."/>
            <person name="Arning N."/>
            <person name="Bitard-Feildel T."/>
            <person name="Chao H."/>
            <person name="Childers C.P."/>
            <person name="Dinh H."/>
            <person name="Doddapaneni H."/>
            <person name="Dugan S."/>
            <person name="Gowin J."/>
            <person name="Greiner C."/>
            <person name="Han Y."/>
            <person name="Hu H."/>
            <person name="Hughes D.S.T."/>
            <person name="Huylmans A.-K."/>
            <person name="Kemena C."/>
            <person name="Kremer L.P.M."/>
            <person name="Lee S.L."/>
            <person name="Lopez-Ezquerra A."/>
            <person name="Mallet L."/>
            <person name="Monroy-Kuhn J.M."/>
            <person name="Moser A."/>
            <person name="Murali S.C."/>
            <person name="Muzny D.M."/>
            <person name="Otani S."/>
            <person name="Piulachs M.-D."/>
            <person name="Poelchau M."/>
            <person name="Qu J."/>
            <person name="Schaub F."/>
            <person name="Wada-Katsumata A."/>
            <person name="Worley K.C."/>
            <person name="Xie Q."/>
            <person name="Ylla G."/>
            <person name="Poulsen M."/>
            <person name="Gibbs R.A."/>
            <person name="Schal C."/>
            <person name="Richards S."/>
            <person name="Belles X."/>
            <person name="Korb J."/>
            <person name="Bornberg-Bauer E."/>
        </authorList>
    </citation>
    <scope>NUCLEOTIDE SEQUENCE [LARGE SCALE GENOMIC DNA]</scope>
    <source>
        <tissue evidence="4">Whole body</tissue>
    </source>
</reference>
<protein>
    <recommendedName>
        <fullName evidence="3">LsmAD domain-containing protein</fullName>
    </recommendedName>
</protein>
<dbReference type="SMART" id="SM01272">
    <property type="entry name" value="LsmAD"/>
    <property type="match status" value="1"/>
</dbReference>
<evidence type="ECO:0000259" key="3">
    <source>
        <dbReference type="SMART" id="SM01272"/>
    </source>
</evidence>
<organism evidence="4 5">
    <name type="scientific">Cryptotermes secundus</name>
    <dbReference type="NCBI Taxonomy" id="105785"/>
    <lineage>
        <taxon>Eukaryota</taxon>
        <taxon>Metazoa</taxon>
        <taxon>Ecdysozoa</taxon>
        <taxon>Arthropoda</taxon>
        <taxon>Hexapoda</taxon>
        <taxon>Insecta</taxon>
        <taxon>Pterygota</taxon>
        <taxon>Neoptera</taxon>
        <taxon>Polyneoptera</taxon>
        <taxon>Dictyoptera</taxon>
        <taxon>Blattodea</taxon>
        <taxon>Blattoidea</taxon>
        <taxon>Termitoidae</taxon>
        <taxon>Kalotermitidae</taxon>
        <taxon>Cryptotermitinae</taxon>
        <taxon>Cryptotermes</taxon>
    </lineage>
</organism>
<feature type="compositionally biased region" description="Polar residues" evidence="2">
    <location>
        <begin position="510"/>
        <end position="533"/>
    </location>
</feature>
<dbReference type="Pfam" id="PF06741">
    <property type="entry name" value="LsmAD"/>
    <property type="match status" value="1"/>
</dbReference>
<feature type="domain" description="LsmAD" evidence="3">
    <location>
        <begin position="174"/>
        <end position="240"/>
    </location>
</feature>
<dbReference type="GO" id="GO:0034063">
    <property type="term" value="P:stress granule assembly"/>
    <property type="evidence" value="ECO:0007669"/>
    <property type="project" value="TreeGrafter"/>
</dbReference>
<feature type="compositionally biased region" description="Polar residues" evidence="2">
    <location>
        <begin position="447"/>
        <end position="461"/>
    </location>
</feature>
<dbReference type="InParanoid" id="A0A2J7Q1B1"/>
<dbReference type="OrthoDB" id="2275718at2759"/>
<sequence length="533" mass="57285">MNNKRKSRSNTTRSSRTRPDRSVTADGIYQNAHFMHAITSHVGNTVQVQTLNGSLFEGVFRTFSSSFEVVLEMAHKVDQANPAKISVDTVVEKLIFKPQDIITIEARDVDLEYATRDTFKTDTAISKFNGQVPEKKLEPWIGPGCNGDDGYELESANANGWNVEEMFRKNEQVYGVQSSFQPSLEGYTLQLQKKDTKDYKEAEAKAAKIASEIEANPNYKARIDVENGDEEDAFAAVVRPSEIQGAGLAAGSGSSVEGGKYVPPAKRKNPQTGKLVRSTPPPSSQPQQQATLPQQSQSQQPQSQPQQQPPVPQIPQQQPQQQAPPPARTGGGTYLHPPPFQPSSGVITPVVSLNQPPPVSHVHGAGYAPVPPQQQPPLPQREPNKINVMDSKRPLQQLRPGPRGAFPVSEPPRYPLDQPQQGPLPPRVDTKLSHHAPGGLPPAPFPSSGNTASSAPTQVLTSPAPVAAGAPSLTSPTLVAAPAMVSVQQPPPTVDSMTAMKVASPPEQASMVQQVPSTNASNAPVNRKLQQSS</sequence>
<dbReference type="AlphaFoldDB" id="A0A2J7Q1B1"/>
<proteinExistence type="inferred from homology"/>
<evidence type="ECO:0000256" key="2">
    <source>
        <dbReference type="SAM" id="MobiDB-lite"/>
    </source>
</evidence>
<dbReference type="EMBL" id="NEVH01019430">
    <property type="protein sequence ID" value="PNF22356.1"/>
    <property type="molecule type" value="Genomic_DNA"/>
</dbReference>
<dbReference type="GO" id="GO:0003729">
    <property type="term" value="F:mRNA binding"/>
    <property type="evidence" value="ECO:0007669"/>
    <property type="project" value="TreeGrafter"/>
</dbReference>
<dbReference type="GO" id="GO:0010494">
    <property type="term" value="C:cytoplasmic stress granule"/>
    <property type="evidence" value="ECO:0007669"/>
    <property type="project" value="TreeGrafter"/>
</dbReference>
<dbReference type="InterPro" id="IPR025852">
    <property type="entry name" value="SM_dom_ATX"/>
</dbReference>
<accession>A0A2J7Q1B1</accession>
<dbReference type="InterPro" id="IPR045117">
    <property type="entry name" value="ATXN2-like"/>
</dbReference>
<gene>
    <name evidence="4" type="ORF">B7P43_G17501</name>
</gene>
<name>A0A2J7Q1B1_9NEOP</name>
<dbReference type="STRING" id="105785.A0A2J7Q1B1"/>
<feature type="region of interest" description="Disordered" evidence="2">
    <location>
        <begin position="1"/>
        <end position="22"/>
    </location>
</feature>
<feature type="compositionally biased region" description="Polar residues" evidence="2">
    <location>
        <begin position="342"/>
        <end position="354"/>
    </location>
</feature>
<comment type="similarity">
    <text evidence="1">Belongs to the ataxin-2 family.</text>
</comment>